<dbReference type="EMBL" id="NIOF01000001">
    <property type="protein sequence ID" value="OWQ93428.1"/>
    <property type="molecule type" value="Genomic_DNA"/>
</dbReference>
<dbReference type="OrthoDB" id="8565731at2"/>
<feature type="compositionally biased region" description="Low complexity" evidence="1">
    <location>
        <begin position="74"/>
        <end position="93"/>
    </location>
</feature>
<proteinExistence type="predicted"/>
<feature type="transmembrane region" description="Helical" evidence="2">
    <location>
        <begin position="30"/>
        <end position="50"/>
    </location>
</feature>
<accession>A0A246JLB8</accession>
<keyword evidence="2" id="KW-1133">Transmembrane helix</keyword>
<keyword evidence="2" id="KW-0812">Transmembrane</keyword>
<dbReference type="AlphaFoldDB" id="A0A246JLB8"/>
<evidence type="ECO:0000256" key="2">
    <source>
        <dbReference type="SAM" id="Phobius"/>
    </source>
</evidence>
<evidence type="ECO:0008006" key="5">
    <source>
        <dbReference type="Google" id="ProtNLM"/>
    </source>
</evidence>
<organism evidence="3 4">
    <name type="scientific">Roseateles aquatilis</name>
    <dbReference type="NCBI Taxonomy" id="431061"/>
    <lineage>
        <taxon>Bacteria</taxon>
        <taxon>Pseudomonadati</taxon>
        <taxon>Pseudomonadota</taxon>
        <taxon>Betaproteobacteria</taxon>
        <taxon>Burkholderiales</taxon>
        <taxon>Sphaerotilaceae</taxon>
        <taxon>Roseateles</taxon>
    </lineage>
</organism>
<dbReference type="RefSeq" id="WP_088382573.1">
    <property type="nucleotide sequence ID" value="NZ_NIOF01000001.1"/>
</dbReference>
<reference evidence="3 4" key="1">
    <citation type="journal article" date="2008" name="Int. J. Syst. Evol. Microbiol.">
        <title>Description of Roseateles aquatilis sp. nov. and Roseateles terrae sp. nov., in the class Betaproteobacteria, and emended description of the genus Roseateles.</title>
        <authorList>
            <person name="Gomila M."/>
            <person name="Bowien B."/>
            <person name="Falsen E."/>
            <person name="Moore E.R."/>
            <person name="Lalucat J."/>
        </authorList>
    </citation>
    <scope>NUCLEOTIDE SEQUENCE [LARGE SCALE GENOMIC DNA]</scope>
    <source>
        <strain evidence="3 4">CCUG 48205</strain>
    </source>
</reference>
<feature type="region of interest" description="Disordered" evidence="1">
    <location>
        <begin position="74"/>
        <end position="114"/>
    </location>
</feature>
<evidence type="ECO:0000313" key="3">
    <source>
        <dbReference type="EMBL" id="OWQ93428.1"/>
    </source>
</evidence>
<keyword evidence="2" id="KW-0472">Membrane</keyword>
<protein>
    <recommendedName>
        <fullName evidence="5">Transmembrane protein</fullName>
    </recommendedName>
</protein>
<evidence type="ECO:0000256" key="1">
    <source>
        <dbReference type="SAM" id="MobiDB-lite"/>
    </source>
</evidence>
<name>A0A246JLB8_9BURK</name>
<gene>
    <name evidence="3" type="ORF">CDN99_02850</name>
</gene>
<dbReference type="Proteomes" id="UP000197468">
    <property type="component" value="Unassembled WGS sequence"/>
</dbReference>
<evidence type="ECO:0000313" key="4">
    <source>
        <dbReference type="Proteomes" id="UP000197468"/>
    </source>
</evidence>
<comment type="caution">
    <text evidence="3">The sequence shown here is derived from an EMBL/GenBank/DDBJ whole genome shotgun (WGS) entry which is preliminary data.</text>
</comment>
<sequence length="114" mass="11773">MYLVPIAWMYVVLMMALAEAFSTQGTVLGAIVTFVLYGLLPLSIVMYLMGTPRRRAARRKAEAEEAAAAALNAAPVADSGSGSGSSPPSAQPDDGGHAPAAQAVDALVTERKVP</sequence>
<keyword evidence="4" id="KW-1185">Reference proteome</keyword>